<gene>
    <name evidence="2" type="ORF">AAFH49_04900</name>
</gene>
<comment type="caution">
    <text evidence="2">The sequence shown here is derived from an EMBL/GenBank/DDBJ whole genome shotgun (WGS) entry which is preliminary data.</text>
</comment>
<name>A0ABU9LT38_9BACT</name>
<organism evidence="2 3">
    <name type="scientific">Hymenobacter segetis</name>
    <dbReference type="NCBI Taxonomy" id="2025509"/>
    <lineage>
        <taxon>Bacteria</taxon>
        <taxon>Pseudomonadati</taxon>
        <taxon>Bacteroidota</taxon>
        <taxon>Cytophagia</taxon>
        <taxon>Cytophagales</taxon>
        <taxon>Hymenobacteraceae</taxon>
        <taxon>Hymenobacter</taxon>
    </lineage>
</organism>
<reference evidence="2 3" key="1">
    <citation type="journal article" date="2018" name="Arch. Microbiol.">
        <title>Hymenobacter segetis sp. nov., isolated from soil.</title>
        <authorList>
            <person name="Ten L.N."/>
            <person name="Lim S.J."/>
            <person name="Kim B.O."/>
            <person name="Kang I.K."/>
            <person name="Jung H.Y."/>
        </authorList>
    </citation>
    <scope>NUCLEOTIDE SEQUENCE [LARGE SCALE GENOMIC DNA]</scope>
    <source>
        <strain evidence="2 3">S7-3-11</strain>
    </source>
</reference>
<dbReference type="EMBL" id="JBCEVZ010000007">
    <property type="protein sequence ID" value="MEL5993536.1"/>
    <property type="molecule type" value="Genomic_DNA"/>
</dbReference>
<feature type="chain" id="PRO_5046631400" evidence="1">
    <location>
        <begin position="20"/>
        <end position="193"/>
    </location>
</feature>
<keyword evidence="3" id="KW-1185">Reference proteome</keyword>
<dbReference type="RefSeq" id="WP_342296383.1">
    <property type="nucleotide sequence ID" value="NZ_JBCEVZ010000007.1"/>
</dbReference>
<dbReference type="Proteomes" id="UP001479606">
    <property type="component" value="Unassembled WGS sequence"/>
</dbReference>
<protein>
    <submittedName>
        <fullName evidence="2">Uncharacterized protein</fullName>
    </submittedName>
</protein>
<evidence type="ECO:0000256" key="1">
    <source>
        <dbReference type="SAM" id="SignalP"/>
    </source>
</evidence>
<accession>A0ABU9LT38</accession>
<evidence type="ECO:0000313" key="2">
    <source>
        <dbReference type="EMBL" id="MEL5993536.1"/>
    </source>
</evidence>
<feature type="signal peptide" evidence="1">
    <location>
        <begin position="1"/>
        <end position="19"/>
    </location>
</feature>
<keyword evidence="1" id="KW-0732">Signal</keyword>
<sequence>MKYSLLPFFVAVALSAPFAADFSARFVSPDNSGMYEHYAVKAKATPRITAAELSALLAPNWRGTLTYLDYGSHKSVVLNTGLQALMSRPDRFVLRFDYEEPNHTHVFGTDTLTVASGGTTLHWDGTDFAVKAKQWLPGQTLRLLLEGAGQDDNRPVVIRKTLLLSAQHFSIRKQVRLPADTALVQRNFYQFAR</sequence>
<proteinExistence type="predicted"/>
<evidence type="ECO:0000313" key="3">
    <source>
        <dbReference type="Proteomes" id="UP001479606"/>
    </source>
</evidence>